<dbReference type="SUPFAM" id="SSF48350">
    <property type="entry name" value="GTPase activation domain, GAP"/>
    <property type="match status" value="1"/>
</dbReference>
<dbReference type="Gene3D" id="3.10.20.90">
    <property type="entry name" value="Phosphatidylinositol 3-kinase Catalytic Subunit, Chain A, domain 1"/>
    <property type="match status" value="1"/>
</dbReference>
<dbReference type="GO" id="GO:0005737">
    <property type="term" value="C:cytoplasm"/>
    <property type="evidence" value="ECO:0007669"/>
    <property type="project" value="TreeGrafter"/>
</dbReference>
<protein>
    <recommendedName>
        <fullName evidence="3">Rho-GAP domain-containing protein</fullName>
    </recommendedName>
</protein>
<dbReference type="InterPro" id="IPR008936">
    <property type="entry name" value="Rho_GTPase_activation_prot"/>
</dbReference>
<dbReference type="InterPro" id="IPR011993">
    <property type="entry name" value="PH-like_dom_sf"/>
</dbReference>
<keyword evidence="1" id="KW-0343">GTPase activation</keyword>
<dbReference type="AlphaFoldDB" id="A0A8K0D4L1"/>
<dbReference type="InterPro" id="IPR001849">
    <property type="entry name" value="PH_domain"/>
</dbReference>
<evidence type="ECO:0000256" key="2">
    <source>
        <dbReference type="SAM" id="MobiDB-lite"/>
    </source>
</evidence>
<evidence type="ECO:0000256" key="1">
    <source>
        <dbReference type="ARBA" id="ARBA00022468"/>
    </source>
</evidence>
<name>A0A8K0D4L1_IGNLU</name>
<dbReference type="Gene3D" id="1.10.555.10">
    <property type="entry name" value="Rho GTPase activation protein"/>
    <property type="match status" value="1"/>
</dbReference>
<dbReference type="EMBL" id="VTPC01002852">
    <property type="protein sequence ID" value="KAF2899360.1"/>
    <property type="molecule type" value="Genomic_DNA"/>
</dbReference>
<dbReference type="SUPFAM" id="SSF50729">
    <property type="entry name" value="PH domain-like"/>
    <property type="match status" value="3"/>
</dbReference>
<feature type="region of interest" description="Disordered" evidence="2">
    <location>
        <begin position="371"/>
        <end position="395"/>
    </location>
</feature>
<feature type="region of interest" description="Disordered" evidence="2">
    <location>
        <begin position="1"/>
        <end position="49"/>
    </location>
</feature>
<dbReference type="GO" id="GO:0071944">
    <property type="term" value="C:cell periphery"/>
    <property type="evidence" value="ECO:0007669"/>
    <property type="project" value="UniProtKB-ARBA"/>
</dbReference>
<dbReference type="InterPro" id="IPR029071">
    <property type="entry name" value="Ubiquitin-like_domsf"/>
</dbReference>
<dbReference type="Gene3D" id="2.30.29.30">
    <property type="entry name" value="Pleckstrin-homology domain (PH domain)/Phosphotyrosine-binding domain (PTB)"/>
    <property type="match status" value="1"/>
</dbReference>
<dbReference type="Proteomes" id="UP000801492">
    <property type="component" value="Unassembled WGS sequence"/>
</dbReference>
<dbReference type="GO" id="GO:0005547">
    <property type="term" value="F:phosphatidylinositol-3,4,5-trisphosphate binding"/>
    <property type="evidence" value="ECO:0007669"/>
    <property type="project" value="TreeGrafter"/>
</dbReference>
<dbReference type="InterPro" id="IPR052227">
    <property type="entry name" value="Arf-Rho-GAP_ANK-PH_domain"/>
</dbReference>
<dbReference type="PANTHER" id="PTHR45899">
    <property type="entry name" value="RHO GTPASE ACTIVATING PROTEIN AT 15B, ISOFORM C"/>
    <property type="match status" value="1"/>
</dbReference>
<feature type="domain" description="Rho-GAP" evidence="3">
    <location>
        <begin position="689"/>
        <end position="876"/>
    </location>
</feature>
<feature type="compositionally biased region" description="Low complexity" evidence="2">
    <location>
        <begin position="190"/>
        <end position="201"/>
    </location>
</feature>
<sequence length="1136" mass="129656">MSAPVPAPRTLQSSEQKKPVPTPRKLIPIVQNAEEKENKIETPKEPETNFNTFSRRVKTLGSTSKQLTEEIAGKVQEKKKAVIEGTRQSVRRITRRFTTAGSEQTATHVEIDNDTKSEPDITDIFNSISFQSPIRPSEHASIYNNVDVVPDFDHQSTNSSEDSISLPPPLHPPPPLREDSIYDQPQSLVSGSSNSNSSGSNPLPRNQYDYECVFPSYPYNSDTDSCIDMTAGTLDRNVSLSRSESWNYYDPVSKNENIYSNIDSTPVLSITDSDINSELIENNNSHLEVRNTLYENHVIIKPPPRTKKLNKRAAESVILQFDPLNNVNPDNYSNVNDLKALEELLQGELYGNISNAGTFDNWSTSNESEVEEYVNPPTPPTRFDSLPEEMPVTPSVSEKSKSSWFVSETDNARPTSTASTNIESKALNWFKQVNEVLKKAPDIVKGSKQKENVVMRPMLSPKGVIQQKGMLYKVTNGPVEDLFGEFSARWCILEQGSFICYNDNSCDNVKENFPMDTILSIQAILDQKFKFKYENEDLHCLEINVSGKSRGGHVYGSRSISERRIWMQRLAESLTNRFNAKIISEYSRIGWAYVKEGVSGEWAGVWLVLSKRTLHYAVDNCSLKSIDLRKARCIVLQNFQENEFTPRTNDRGPNMLVDCPSGVLYLRMWTTRETKAWCHIVRLAAHNNGALLEQQQLTKNDIPVIVEKCINFIYANGSMSEGIYRRAGGGTTVLDILTKFRRDAWAVQLTSDKYTEHDVATALKRFFRDLPEPLLTTSNRQYLYQVSLVKIADEKIRMFRAVFDHFTPIAYKTTRRLLGHLHFITTQNKRNLMTVDNLASVWGPTLMYCDDKDDSQYGQKESAVVAQLISLYRNIFPENPEEIEQERLMLQVLERCLKSPQGPVNTKASGDLRVWVYLYNKEGQTYNIAIGPQKTAYEVCLELSSKIKLGVHELQLEELVLNDNLTRPIHHSEKVLDVVLRWGYWDESDRKDNCLILSPISKYWEYIQEKPLPVSGELKFADSKTKTFKLYMFEFAQAKLSYYKDKTCSSKLGSWNIEDILWYFGHEPRRNPQSRWTITFILKKQPPNRIRSAPWFGNIISWSNPGLRASWLAAMLKAEHPKDLTPPPQHVNLMSN</sequence>
<dbReference type="CDD" id="cd17113">
    <property type="entry name" value="RA_ARAPs"/>
    <property type="match status" value="1"/>
</dbReference>
<dbReference type="SMART" id="SM00233">
    <property type="entry name" value="PH"/>
    <property type="match status" value="3"/>
</dbReference>
<feature type="compositionally biased region" description="Basic and acidic residues" evidence="2">
    <location>
        <begin position="33"/>
        <end position="47"/>
    </location>
</feature>
<evidence type="ECO:0000259" key="3">
    <source>
        <dbReference type="PROSITE" id="PS50238"/>
    </source>
</evidence>
<dbReference type="PROSITE" id="PS50238">
    <property type="entry name" value="RHOGAP"/>
    <property type="match status" value="1"/>
</dbReference>
<evidence type="ECO:0000313" key="5">
    <source>
        <dbReference type="Proteomes" id="UP000801492"/>
    </source>
</evidence>
<keyword evidence="5" id="KW-1185">Reference proteome</keyword>
<proteinExistence type="predicted"/>
<dbReference type="GO" id="GO:0005096">
    <property type="term" value="F:GTPase activator activity"/>
    <property type="evidence" value="ECO:0007669"/>
    <property type="project" value="UniProtKB-KW"/>
</dbReference>
<dbReference type="Pfam" id="PF00620">
    <property type="entry name" value="RhoGAP"/>
    <property type="match status" value="1"/>
</dbReference>
<gene>
    <name evidence="4" type="ORF">ILUMI_06803</name>
</gene>
<organism evidence="4 5">
    <name type="scientific">Ignelater luminosus</name>
    <name type="common">Cucubano</name>
    <name type="synonym">Pyrophorus luminosus</name>
    <dbReference type="NCBI Taxonomy" id="2038154"/>
    <lineage>
        <taxon>Eukaryota</taxon>
        <taxon>Metazoa</taxon>
        <taxon>Ecdysozoa</taxon>
        <taxon>Arthropoda</taxon>
        <taxon>Hexapoda</taxon>
        <taxon>Insecta</taxon>
        <taxon>Pterygota</taxon>
        <taxon>Neoptera</taxon>
        <taxon>Endopterygota</taxon>
        <taxon>Coleoptera</taxon>
        <taxon>Polyphaga</taxon>
        <taxon>Elateriformia</taxon>
        <taxon>Elateroidea</taxon>
        <taxon>Elateridae</taxon>
        <taxon>Agrypninae</taxon>
        <taxon>Pyrophorini</taxon>
        <taxon>Ignelater</taxon>
    </lineage>
</organism>
<feature type="compositionally biased region" description="Pro residues" evidence="2">
    <location>
        <begin position="166"/>
        <end position="175"/>
    </location>
</feature>
<evidence type="ECO:0000313" key="4">
    <source>
        <dbReference type="EMBL" id="KAF2899360.1"/>
    </source>
</evidence>
<dbReference type="GO" id="GO:0007165">
    <property type="term" value="P:signal transduction"/>
    <property type="evidence" value="ECO:0007669"/>
    <property type="project" value="InterPro"/>
</dbReference>
<dbReference type="SMART" id="SM00324">
    <property type="entry name" value="RhoGAP"/>
    <property type="match status" value="1"/>
</dbReference>
<reference evidence="4" key="1">
    <citation type="submission" date="2019-08" db="EMBL/GenBank/DDBJ databases">
        <title>The genome of the North American firefly Photinus pyralis.</title>
        <authorList>
            <consortium name="Photinus pyralis genome working group"/>
            <person name="Fallon T.R."/>
            <person name="Sander Lower S.E."/>
            <person name="Weng J.-K."/>
        </authorList>
    </citation>
    <scope>NUCLEOTIDE SEQUENCE</scope>
    <source>
        <strain evidence="4">TRF0915ILg1</strain>
        <tissue evidence="4">Whole body</tissue>
    </source>
</reference>
<dbReference type="GO" id="GO:0048699">
    <property type="term" value="P:generation of neurons"/>
    <property type="evidence" value="ECO:0007669"/>
    <property type="project" value="UniProtKB-ARBA"/>
</dbReference>
<dbReference type="InterPro" id="IPR000198">
    <property type="entry name" value="RhoGAP_dom"/>
</dbReference>
<feature type="region of interest" description="Disordered" evidence="2">
    <location>
        <begin position="152"/>
        <end position="204"/>
    </location>
</feature>
<accession>A0A8K0D4L1</accession>
<dbReference type="PANTHER" id="PTHR45899:SF2">
    <property type="entry name" value="RHO GTPASE ACTIVATING PROTEIN AT 15B, ISOFORM C"/>
    <property type="match status" value="1"/>
</dbReference>
<comment type="caution">
    <text evidence="4">The sequence shown here is derived from an EMBL/GenBank/DDBJ whole genome shotgun (WGS) entry which is preliminary data.</text>
</comment>
<dbReference type="OrthoDB" id="29546at2759"/>
<dbReference type="SUPFAM" id="SSF54236">
    <property type="entry name" value="Ubiquitin-like"/>
    <property type="match status" value="1"/>
</dbReference>